<evidence type="ECO:0000313" key="1">
    <source>
        <dbReference type="Proteomes" id="UP000790787"/>
    </source>
</evidence>
<dbReference type="RefSeq" id="XP_075083332.1">
    <property type="nucleotide sequence ID" value="XM_075227231.1"/>
</dbReference>
<protein>
    <submittedName>
        <fullName evidence="2">Uncharacterized protein LOC142167075</fullName>
    </submittedName>
</protein>
<name>A0AC58SED0_TOBAC</name>
<dbReference type="Proteomes" id="UP000790787">
    <property type="component" value="Chromosome 12"/>
</dbReference>
<gene>
    <name evidence="2" type="primary">LOC142167075</name>
</gene>
<proteinExistence type="predicted"/>
<accession>A0AC58SED0</accession>
<reference evidence="2" key="2">
    <citation type="submission" date="2025-08" db="UniProtKB">
        <authorList>
            <consortium name="RefSeq"/>
        </authorList>
    </citation>
    <scope>IDENTIFICATION</scope>
    <source>
        <tissue evidence="2">Leaf</tissue>
    </source>
</reference>
<sequence length="228" mass="26292">MDVGFAAVLLHFWAAFAIISGCFLLEFRFKADLEVGVNGDFVRFVLGKKELIGMENYTLWSQAMEVSLLTRNKLGFIDGANTRDTYRDKYANIWDRCNAILKSCIMHNVSRDLLSGVLFRSNACAIWADLRERFDKVNASRMYYLHTEIFTLTQGTSIVSVYYSKLKDLWDEYDSIMPPPTCCDKSKKNFDHQQYQRLSQFLMGLNDNYSQARSQILMKSKMSAVNQA</sequence>
<evidence type="ECO:0000313" key="2">
    <source>
        <dbReference type="RefSeq" id="XP_075083332.1"/>
    </source>
</evidence>
<organism evidence="1 2">
    <name type="scientific">Nicotiana tabacum</name>
    <name type="common">Common tobacco</name>
    <dbReference type="NCBI Taxonomy" id="4097"/>
    <lineage>
        <taxon>Eukaryota</taxon>
        <taxon>Viridiplantae</taxon>
        <taxon>Streptophyta</taxon>
        <taxon>Embryophyta</taxon>
        <taxon>Tracheophyta</taxon>
        <taxon>Spermatophyta</taxon>
        <taxon>Magnoliopsida</taxon>
        <taxon>eudicotyledons</taxon>
        <taxon>Gunneridae</taxon>
        <taxon>Pentapetalae</taxon>
        <taxon>asterids</taxon>
        <taxon>lamiids</taxon>
        <taxon>Solanales</taxon>
        <taxon>Solanaceae</taxon>
        <taxon>Nicotianoideae</taxon>
        <taxon>Nicotianeae</taxon>
        <taxon>Nicotiana</taxon>
    </lineage>
</organism>
<reference evidence="1" key="1">
    <citation type="journal article" date="2014" name="Nat. Commun.">
        <title>The tobacco genome sequence and its comparison with those of tomato and potato.</title>
        <authorList>
            <person name="Sierro N."/>
            <person name="Battey J.N."/>
            <person name="Ouadi S."/>
            <person name="Bakaher N."/>
            <person name="Bovet L."/>
            <person name="Willig A."/>
            <person name="Goepfert S."/>
            <person name="Peitsch M.C."/>
            <person name="Ivanov N.V."/>
        </authorList>
    </citation>
    <scope>NUCLEOTIDE SEQUENCE [LARGE SCALE GENOMIC DNA]</scope>
</reference>
<keyword evidence="1" id="KW-1185">Reference proteome</keyword>